<accession>A0A1B2ICF8</accession>
<sequence>MRKKKSPVERTNLTVRLAKKADMSKSEIFSAEQWEELKKLRPNIPGSILVQHALLHYAKTLPSLLIEEHEKELERLHQVKYKLTKLE</sequence>
<proteinExistence type="predicted"/>
<evidence type="ECO:0000313" key="1">
    <source>
        <dbReference type="EMBL" id="ANZ48960.1"/>
    </source>
</evidence>
<dbReference type="OrthoDB" id="39897at10239"/>
<dbReference type="RefSeq" id="YP_009278423.1">
    <property type="nucleotide sequence ID" value="NC_031007.1"/>
</dbReference>
<protein>
    <submittedName>
        <fullName evidence="1">Uncharacterized protein</fullName>
    </submittedName>
</protein>
<reference evidence="1 2" key="1">
    <citation type="submission" date="2016-06" db="EMBL/GenBank/DDBJ databases">
        <authorList>
            <person name="Kjaerup R.B."/>
            <person name="Dalgaard T.S."/>
            <person name="Juul-Madsen H.R."/>
        </authorList>
    </citation>
    <scope>NUCLEOTIDE SEQUENCE [LARGE SCALE GENOMIC DNA]</scope>
</reference>
<gene>
    <name evidence="1" type="ORF">EARLPHILLIPIV_111</name>
</gene>
<dbReference type="GeneID" id="29061714"/>
<evidence type="ECO:0000313" key="2">
    <source>
        <dbReference type="Proteomes" id="UP000201594"/>
    </source>
</evidence>
<organism evidence="1 2">
    <name type="scientific">Erwinia phage vB_EamM_EarlPhillipIV</name>
    <dbReference type="NCBI Taxonomy" id="1883372"/>
    <lineage>
        <taxon>Viruses</taxon>
        <taxon>Duplodnaviria</taxon>
        <taxon>Heunggongvirae</taxon>
        <taxon>Uroviricota</taxon>
        <taxon>Caudoviricetes</taxon>
        <taxon>Chimalliviridae</taxon>
        <taxon>Derbicusvirus</taxon>
        <taxon>Derbicusvirus derbicus</taxon>
    </lineage>
</organism>
<name>A0A1B2ICF8_9CAUD</name>
<dbReference type="Proteomes" id="UP000201594">
    <property type="component" value="Segment"/>
</dbReference>
<dbReference type="KEGG" id="vg:29061714"/>
<dbReference type="EMBL" id="KX397367">
    <property type="protein sequence ID" value="ANZ48960.1"/>
    <property type="molecule type" value="Genomic_DNA"/>
</dbReference>